<evidence type="ECO:0000313" key="5">
    <source>
        <dbReference type="EMBL" id="QBO36199.1"/>
    </source>
</evidence>
<dbReference type="EMBL" id="CP037940">
    <property type="protein sequence ID" value="QBO36199.1"/>
    <property type="molecule type" value="Genomic_DNA"/>
</dbReference>
<feature type="domain" description="HTH marR-type" evidence="4">
    <location>
        <begin position="1"/>
        <end position="134"/>
    </location>
</feature>
<dbReference type="InterPro" id="IPR036390">
    <property type="entry name" value="WH_DNA-bd_sf"/>
</dbReference>
<dbReference type="PROSITE" id="PS50995">
    <property type="entry name" value="HTH_MARR_2"/>
    <property type="match status" value="1"/>
</dbReference>
<dbReference type="Gene3D" id="1.10.10.10">
    <property type="entry name" value="Winged helix-like DNA-binding domain superfamily/Winged helix DNA-binding domain"/>
    <property type="match status" value="1"/>
</dbReference>
<keyword evidence="1" id="KW-0805">Transcription regulation</keyword>
<dbReference type="PANTHER" id="PTHR33164">
    <property type="entry name" value="TRANSCRIPTIONAL REGULATOR, MARR FAMILY"/>
    <property type="match status" value="1"/>
</dbReference>
<dbReference type="AlphaFoldDB" id="A0A4P6YTV3"/>
<dbReference type="PANTHER" id="PTHR33164:SF43">
    <property type="entry name" value="HTH-TYPE TRANSCRIPTIONAL REPRESSOR YETL"/>
    <property type="match status" value="1"/>
</dbReference>
<evidence type="ECO:0000259" key="4">
    <source>
        <dbReference type="PROSITE" id="PS50995"/>
    </source>
</evidence>
<dbReference type="InterPro" id="IPR012318">
    <property type="entry name" value="HTH_CRP"/>
</dbReference>
<accession>A0A4P6YTV3</accession>
<keyword evidence="3" id="KW-0804">Transcription</keyword>
<dbReference type="InterPro" id="IPR023187">
    <property type="entry name" value="Tscrpt_reg_MarR-type_CS"/>
</dbReference>
<dbReference type="OrthoDB" id="2309055at2"/>
<reference evidence="6" key="1">
    <citation type="submission" date="2019-03" db="EMBL/GenBank/DDBJ databases">
        <title>Weissella sp. 26KH-42 Genome sequencing.</title>
        <authorList>
            <person name="Heo J."/>
            <person name="Kim S.-J."/>
            <person name="Kim J.-S."/>
            <person name="Hong S.-B."/>
            <person name="Kwon S.-W."/>
        </authorList>
    </citation>
    <scope>NUCLEOTIDE SEQUENCE [LARGE SCALE GENOMIC DNA]</scope>
    <source>
        <strain evidence="6">26KH-42</strain>
    </source>
</reference>
<organism evidence="5 6">
    <name type="scientific">Periweissella cryptocerci</name>
    <dbReference type="NCBI Taxonomy" id="2506420"/>
    <lineage>
        <taxon>Bacteria</taxon>
        <taxon>Bacillati</taxon>
        <taxon>Bacillota</taxon>
        <taxon>Bacilli</taxon>
        <taxon>Lactobacillales</taxon>
        <taxon>Lactobacillaceae</taxon>
        <taxon>Periweissella</taxon>
    </lineage>
</organism>
<dbReference type="InterPro" id="IPR036388">
    <property type="entry name" value="WH-like_DNA-bd_sf"/>
</dbReference>
<evidence type="ECO:0000313" key="6">
    <source>
        <dbReference type="Proteomes" id="UP000292886"/>
    </source>
</evidence>
<proteinExistence type="predicted"/>
<keyword evidence="6" id="KW-1185">Reference proteome</keyword>
<dbReference type="RefSeq" id="WP_133363277.1">
    <property type="nucleotide sequence ID" value="NZ_CP037940.1"/>
</dbReference>
<gene>
    <name evidence="5" type="ORF">EQG49_06865</name>
</gene>
<evidence type="ECO:0000256" key="1">
    <source>
        <dbReference type="ARBA" id="ARBA00023015"/>
    </source>
</evidence>
<protein>
    <submittedName>
        <fullName evidence="5">MarR family transcriptional regulator</fullName>
    </submittedName>
</protein>
<dbReference type="SMART" id="SM00419">
    <property type="entry name" value="HTH_CRP"/>
    <property type="match status" value="1"/>
</dbReference>
<dbReference type="PROSITE" id="PS01117">
    <property type="entry name" value="HTH_MARR_1"/>
    <property type="match status" value="1"/>
</dbReference>
<keyword evidence="2" id="KW-0238">DNA-binding</keyword>
<dbReference type="KEGG" id="wei:EQG49_06865"/>
<dbReference type="Proteomes" id="UP000292886">
    <property type="component" value="Chromosome"/>
</dbReference>
<dbReference type="SUPFAM" id="SSF46785">
    <property type="entry name" value="Winged helix' DNA-binding domain"/>
    <property type="match status" value="1"/>
</dbReference>
<dbReference type="SMART" id="SM00347">
    <property type="entry name" value="HTH_MARR"/>
    <property type="match status" value="1"/>
</dbReference>
<dbReference type="InterPro" id="IPR000835">
    <property type="entry name" value="HTH_MarR-typ"/>
</dbReference>
<name>A0A4P6YTV3_9LACO</name>
<dbReference type="GO" id="GO:0003677">
    <property type="term" value="F:DNA binding"/>
    <property type="evidence" value="ECO:0007669"/>
    <property type="project" value="UniProtKB-KW"/>
</dbReference>
<evidence type="ECO:0000256" key="3">
    <source>
        <dbReference type="ARBA" id="ARBA00023163"/>
    </source>
</evidence>
<dbReference type="InterPro" id="IPR039422">
    <property type="entry name" value="MarR/SlyA-like"/>
</dbReference>
<dbReference type="Pfam" id="PF01047">
    <property type="entry name" value="MarR"/>
    <property type="match status" value="1"/>
</dbReference>
<dbReference type="GO" id="GO:0006950">
    <property type="term" value="P:response to stress"/>
    <property type="evidence" value="ECO:0007669"/>
    <property type="project" value="TreeGrafter"/>
</dbReference>
<evidence type="ECO:0000256" key="2">
    <source>
        <dbReference type="ARBA" id="ARBA00023125"/>
    </source>
</evidence>
<sequence length="172" mass="19210">MSTLYERQQLIDKFFQVGMLTHLTTPHGRGQNALRGQGKILLVLSDHNNISQKELSEYLGMTPQSTAEFVTKLVKKGLVAKNKSPEDGRISLITLTDAGRANITDLEQDIPSGLQYLTDEEEAQLLTLLTKLVEGMRADFDNADQSNGVFASVQRKMAEHMINEHLPKNDKD</sequence>
<dbReference type="GO" id="GO:0003700">
    <property type="term" value="F:DNA-binding transcription factor activity"/>
    <property type="evidence" value="ECO:0007669"/>
    <property type="project" value="InterPro"/>
</dbReference>